<dbReference type="PATRIC" id="fig|1078020.3.peg.335"/>
<dbReference type="InterPro" id="IPR046498">
    <property type="entry name" value="Rv1476-like"/>
</dbReference>
<keyword evidence="1" id="KW-1133">Transmembrane helix</keyword>
<gene>
    <name evidence="2" type="ORF">KEK_01730</name>
</gene>
<dbReference type="EMBL" id="AGVE01000013">
    <property type="protein sequence ID" value="EHI14655.1"/>
    <property type="molecule type" value="Genomic_DNA"/>
</dbReference>
<name>G7CBI0_MYCT3</name>
<evidence type="ECO:0000313" key="3">
    <source>
        <dbReference type="Proteomes" id="UP000004915"/>
    </source>
</evidence>
<dbReference type="eggNOG" id="ENOG5033UJA">
    <property type="taxonomic scope" value="Bacteria"/>
</dbReference>
<keyword evidence="3" id="KW-1185">Reference proteome</keyword>
<organism evidence="2 3">
    <name type="scientific">Mycolicibacterium thermoresistibile (strain ATCC 19527 / DSM 44167 / CIP 105390 / JCM 6362 / NCTC 10409 / 316)</name>
    <name type="common">Mycobacterium thermoresistibile</name>
    <dbReference type="NCBI Taxonomy" id="1078020"/>
    <lineage>
        <taxon>Bacteria</taxon>
        <taxon>Bacillati</taxon>
        <taxon>Actinomycetota</taxon>
        <taxon>Actinomycetes</taxon>
        <taxon>Mycobacteriales</taxon>
        <taxon>Mycobacteriaceae</taxon>
        <taxon>Mycolicibacterium</taxon>
    </lineage>
</organism>
<keyword evidence="1" id="KW-0812">Transmembrane</keyword>
<dbReference type="RefSeq" id="WP_003923766.1">
    <property type="nucleotide sequence ID" value="NZ_AGVE01000013.1"/>
</dbReference>
<feature type="transmembrane region" description="Helical" evidence="1">
    <location>
        <begin position="155"/>
        <end position="174"/>
    </location>
</feature>
<evidence type="ECO:0000313" key="2">
    <source>
        <dbReference type="EMBL" id="EHI14655.1"/>
    </source>
</evidence>
<evidence type="ECO:0008006" key="4">
    <source>
        <dbReference type="Google" id="ProtNLM"/>
    </source>
</evidence>
<proteinExistence type="predicted"/>
<reference evidence="2 3" key="1">
    <citation type="submission" date="2011-11" db="EMBL/GenBank/DDBJ databases">
        <authorList>
            <consortium name="Tuberculosis Structural Genomics Consortium"/>
            <person name="Ioerger T.R."/>
        </authorList>
    </citation>
    <scope>NUCLEOTIDE SEQUENCE [LARGE SCALE GENOMIC DNA]</scope>
    <source>
        <strain evidence="3">ATCC 19527 / DSM 44167 / CIP 105390 / JCM 6362 / NCTC 10409 / 316</strain>
    </source>
</reference>
<comment type="caution">
    <text evidence="2">The sequence shown here is derived from an EMBL/GenBank/DDBJ whole genome shotgun (WGS) entry which is preliminary data.</text>
</comment>
<dbReference type="Pfam" id="PF20381">
    <property type="entry name" value="Rv1476"/>
    <property type="match status" value="1"/>
</dbReference>
<dbReference type="AlphaFoldDB" id="G7CBI0"/>
<accession>G7CBI0</accession>
<keyword evidence="1" id="KW-0472">Membrane</keyword>
<protein>
    <recommendedName>
        <fullName evidence="4">Transmembrane protein</fullName>
    </recommendedName>
</protein>
<evidence type="ECO:0000256" key="1">
    <source>
        <dbReference type="SAM" id="Phobius"/>
    </source>
</evidence>
<dbReference type="Proteomes" id="UP000004915">
    <property type="component" value="Unassembled WGS sequence"/>
</dbReference>
<sequence length="197" mass="20839">MTAPVLPAYIPDELCTTLGIEADRDLNPDAPEACLDALNADLQDDHVSAAGLEPEQLDELQQVVADARADGIDLKVVVIDQNPWMDTALRDVATEVGINHPDATVLVLSPSFAGTYSTTYDRVTLEAGEDYAKAVPGNPAAATQAFVDQLQAPQFPWTGLTIALVILVALAMAATRALQVRARRTAPPSTPESTPAP</sequence>